<dbReference type="Gene3D" id="2.40.50.100">
    <property type="match status" value="1"/>
</dbReference>
<gene>
    <name evidence="11" type="ORF">G4223_02985</name>
</gene>
<evidence type="ECO:0000313" key="12">
    <source>
        <dbReference type="Proteomes" id="UP000480684"/>
    </source>
</evidence>
<evidence type="ECO:0000259" key="9">
    <source>
        <dbReference type="PROSITE" id="PS50968"/>
    </source>
</evidence>
<keyword evidence="5 8" id="KW-0012">Acyltransferase</keyword>
<dbReference type="InterPro" id="IPR023213">
    <property type="entry name" value="CAT-like_dom_sf"/>
</dbReference>
<comment type="catalytic activity">
    <reaction evidence="7 8">
        <text>N(6)-[(R)-dihydrolipoyl]-L-lysyl-[protein] + acetyl-CoA = N(6)-[(R)-S(8)-acetyldihydrolipoyl]-L-lysyl-[protein] + CoA</text>
        <dbReference type="Rhea" id="RHEA:17017"/>
        <dbReference type="Rhea" id="RHEA-COMP:10475"/>
        <dbReference type="Rhea" id="RHEA-COMP:10478"/>
        <dbReference type="ChEBI" id="CHEBI:57287"/>
        <dbReference type="ChEBI" id="CHEBI:57288"/>
        <dbReference type="ChEBI" id="CHEBI:83100"/>
        <dbReference type="ChEBI" id="CHEBI:83111"/>
        <dbReference type="EC" id="2.3.1.12"/>
    </reaction>
</comment>
<dbReference type="SUPFAM" id="SSF52777">
    <property type="entry name" value="CoA-dependent acyltransferases"/>
    <property type="match status" value="1"/>
</dbReference>
<accession>A0A7C9QRU6</accession>
<dbReference type="GO" id="GO:0006086">
    <property type="term" value="P:pyruvate decarboxylation to acetyl-CoA"/>
    <property type="evidence" value="ECO:0007669"/>
    <property type="project" value="InterPro"/>
</dbReference>
<dbReference type="GO" id="GO:0045254">
    <property type="term" value="C:pyruvate dehydrogenase complex"/>
    <property type="evidence" value="ECO:0007669"/>
    <property type="project" value="UniProtKB-UniRule"/>
</dbReference>
<reference evidence="11 12" key="1">
    <citation type="submission" date="2020-02" db="EMBL/GenBank/DDBJ databases">
        <authorList>
            <person name="Dziuba M."/>
            <person name="Kuznetsov B."/>
            <person name="Mardanov A."/>
            <person name="Ravin N."/>
            <person name="Grouzdev D."/>
        </authorList>
    </citation>
    <scope>NUCLEOTIDE SEQUENCE [LARGE SCALE GENOMIC DNA]</scope>
    <source>
        <strain evidence="11 12">SpK</strain>
    </source>
</reference>
<dbReference type="PANTHER" id="PTHR23151">
    <property type="entry name" value="DIHYDROLIPOAMIDE ACETYL/SUCCINYL-TRANSFERASE-RELATED"/>
    <property type="match status" value="1"/>
</dbReference>
<comment type="similarity">
    <text evidence="1 8">Belongs to the 2-oxoacid dehydrogenase family.</text>
</comment>
<sequence>MPIEILMPALSPTMSEGTLARWLKNEGDAVKSGDVIAEIETDKATMEFEAVDEGTIGKILVPAGTSGVKVNTLIAILLEEGEDASVLSAAPKAAAASVAAAAPVASPAPVAAAPAVAPVAVQAGDRVFASPLARRLAAGAGLDLKAVKGSGPHGRVVKADVEAALKGGVAVAPAPAAAPVAAAAPKTAMAPAAANPFEPAYEEVPNSSIRKVIARRLTEAKQTVPHFYLTIDCEVDALLKVRAELNGRSDSYKLSVNDFVIRAVALALKKVPAANASWGEDAIKLYRDVDVSVAVATPNGLITPIVRHADHKGLAAISNEMKELATKAKDGKLKPEEFQGGGFTISNLGMYGIKEFAAIINPPQGCILAVGAGEQRPVVKNGALAIATVMTCTLSVDHRVVDGAVGAEFLAAFKKLVEDPLAMLL</sequence>
<keyword evidence="3 8" id="KW-0808">Transferase</keyword>
<dbReference type="FunFam" id="2.40.50.100:FF:000010">
    <property type="entry name" value="Acetyltransferase component of pyruvate dehydrogenase complex"/>
    <property type="match status" value="1"/>
</dbReference>
<dbReference type="Gene3D" id="3.30.559.10">
    <property type="entry name" value="Chloramphenicol acetyltransferase-like domain"/>
    <property type="match status" value="1"/>
</dbReference>
<evidence type="ECO:0000256" key="5">
    <source>
        <dbReference type="ARBA" id="ARBA00023315"/>
    </source>
</evidence>
<comment type="subunit">
    <text evidence="2">Forms a 24-polypeptide structural core with octahedral symmetry.</text>
</comment>
<evidence type="ECO:0000313" key="11">
    <source>
        <dbReference type="EMBL" id="NFV79078.1"/>
    </source>
</evidence>
<dbReference type="InterPro" id="IPR000089">
    <property type="entry name" value="Biotin_lipoyl"/>
</dbReference>
<dbReference type="GO" id="GO:0004742">
    <property type="term" value="F:dihydrolipoyllysine-residue acetyltransferase activity"/>
    <property type="evidence" value="ECO:0007669"/>
    <property type="project" value="UniProtKB-UniRule"/>
</dbReference>
<evidence type="ECO:0000256" key="6">
    <source>
        <dbReference type="ARBA" id="ARBA00025211"/>
    </source>
</evidence>
<comment type="caution">
    <text evidence="11">The sequence shown here is derived from an EMBL/GenBank/DDBJ whole genome shotgun (WGS) entry which is preliminary data.</text>
</comment>
<dbReference type="InterPro" id="IPR036625">
    <property type="entry name" value="E3-bd_dom_sf"/>
</dbReference>
<evidence type="ECO:0000256" key="4">
    <source>
        <dbReference type="ARBA" id="ARBA00022823"/>
    </source>
</evidence>
<protein>
    <recommendedName>
        <fullName evidence="8">Acetyltransferase component of pyruvate dehydrogenase complex</fullName>
        <ecNumber evidence="8">2.3.1.12</ecNumber>
    </recommendedName>
</protein>
<evidence type="ECO:0000259" key="10">
    <source>
        <dbReference type="PROSITE" id="PS51826"/>
    </source>
</evidence>
<proteinExistence type="inferred from homology"/>
<evidence type="ECO:0000256" key="2">
    <source>
        <dbReference type="ARBA" id="ARBA00011484"/>
    </source>
</evidence>
<dbReference type="InterPro" id="IPR045257">
    <property type="entry name" value="E2/Pdx1"/>
</dbReference>
<dbReference type="PROSITE" id="PS51826">
    <property type="entry name" value="PSBD"/>
    <property type="match status" value="1"/>
</dbReference>
<feature type="domain" description="Peripheral subunit-binding (PSBD)" evidence="10">
    <location>
        <begin position="128"/>
        <end position="165"/>
    </location>
</feature>
<dbReference type="InterPro" id="IPR004167">
    <property type="entry name" value="PSBD"/>
</dbReference>
<feature type="domain" description="Lipoyl-binding" evidence="9">
    <location>
        <begin position="2"/>
        <end position="78"/>
    </location>
</feature>
<dbReference type="InterPro" id="IPR011053">
    <property type="entry name" value="Single_hybrid_motif"/>
</dbReference>
<dbReference type="Pfam" id="PF00364">
    <property type="entry name" value="Biotin_lipoyl"/>
    <property type="match status" value="1"/>
</dbReference>
<dbReference type="EC" id="2.3.1.12" evidence="8"/>
<dbReference type="EMBL" id="JAAIYP010000011">
    <property type="protein sequence ID" value="NFV79078.1"/>
    <property type="molecule type" value="Genomic_DNA"/>
</dbReference>
<dbReference type="Pfam" id="PF00198">
    <property type="entry name" value="2-oxoacid_dh"/>
    <property type="match status" value="1"/>
</dbReference>
<organism evidence="11 12">
    <name type="scientific">Magnetospirillum aberrantis SpK</name>
    <dbReference type="NCBI Taxonomy" id="908842"/>
    <lineage>
        <taxon>Bacteria</taxon>
        <taxon>Pseudomonadati</taxon>
        <taxon>Pseudomonadota</taxon>
        <taxon>Alphaproteobacteria</taxon>
        <taxon>Rhodospirillales</taxon>
        <taxon>Rhodospirillaceae</taxon>
        <taxon>Magnetospirillum</taxon>
    </lineage>
</organism>
<dbReference type="PROSITE" id="PS50968">
    <property type="entry name" value="BIOTINYL_LIPOYL"/>
    <property type="match status" value="1"/>
</dbReference>
<dbReference type="NCBIfam" id="TIGR01349">
    <property type="entry name" value="PDHac_trf_mito"/>
    <property type="match status" value="1"/>
</dbReference>
<name>A0A7C9QRU6_9PROT</name>
<dbReference type="SUPFAM" id="SSF51230">
    <property type="entry name" value="Single hybrid motif"/>
    <property type="match status" value="1"/>
</dbReference>
<keyword evidence="11" id="KW-0670">Pyruvate</keyword>
<dbReference type="InterPro" id="IPR003016">
    <property type="entry name" value="2-oxoA_DH_lipoyl-BS"/>
</dbReference>
<dbReference type="FunFam" id="3.30.559.10:FF:000003">
    <property type="entry name" value="Acetyltransferase component of pyruvate dehydrogenase complex"/>
    <property type="match status" value="1"/>
</dbReference>
<dbReference type="AlphaFoldDB" id="A0A7C9QRU6"/>
<dbReference type="Gene3D" id="4.10.320.10">
    <property type="entry name" value="E3-binding domain"/>
    <property type="match status" value="1"/>
</dbReference>
<evidence type="ECO:0000256" key="7">
    <source>
        <dbReference type="ARBA" id="ARBA00048370"/>
    </source>
</evidence>
<dbReference type="PROSITE" id="PS00189">
    <property type="entry name" value="LIPOYL"/>
    <property type="match status" value="1"/>
</dbReference>
<dbReference type="RefSeq" id="WP_163674804.1">
    <property type="nucleotide sequence ID" value="NZ_JAAIYP010000011.1"/>
</dbReference>
<dbReference type="Pfam" id="PF02817">
    <property type="entry name" value="E3_binding"/>
    <property type="match status" value="1"/>
</dbReference>
<evidence type="ECO:0000256" key="3">
    <source>
        <dbReference type="ARBA" id="ARBA00022679"/>
    </source>
</evidence>
<dbReference type="Proteomes" id="UP000480684">
    <property type="component" value="Unassembled WGS sequence"/>
</dbReference>
<keyword evidence="12" id="KW-1185">Reference proteome</keyword>
<dbReference type="PANTHER" id="PTHR23151:SF90">
    <property type="entry name" value="DIHYDROLIPOYLLYSINE-RESIDUE ACETYLTRANSFERASE COMPONENT OF PYRUVATE DEHYDROGENASE COMPLEX, MITOCHONDRIAL-RELATED"/>
    <property type="match status" value="1"/>
</dbReference>
<dbReference type="InterPro" id="IPR001078">
    <property type="entry name" value="2-oxoacid_DH_actylTfrase"/>
</dbReference>
<dbReference type="InterPro" id="IPR006257">
    <property type="entry name" value="LAT1"/>
</dbReference>
<keyword evidence="4 8" id="KW-0450">Lipoyl</keyword>
<comment type="cofactor">
    <cofactor evidence="8">
        <name>(R)-lipoate</name>
        <dbReference type="ChEBI" id="CHEBI:83088"/>
    </cofactor>
    <text evidence="8">Binds 1 lipoyl cofactor covalently.</text>
</comment>
<dbReference type="CDD" id="cd06849">
    <property type="entry name" value="lipoyl_domain"/>
    <property type="match status" value="1"/>
</dbReference>
<evidence type="ECO:0000256" key="1">
    <source>
        <dbReference type="ARBA" id="ARBA00007317"/>
    </source>
</evidence>
<evidence type="ECO:0000256" key="8">
    <source>
        <dbReference type="RuleBase" id="RU361137"/>
    </source>
</evidence>
<dbReference type="SUPFAM" id="SSF47005">
    <property type="entry name" value="Peripheral subunit-binding domain of 2-oxo acid dehydrogenase complex"/>
    <property type="match status" value="1"/>
</dbReference>
<comment type="function">
    <text evidence="6">The pyruvate dehydrogenase complex catalyzes the overall conversion of pyruvate to acetyl-CoA and CO(2). It contains multiple copies of three enzymatic components: pyruvate dehydrogenase (E1), dihydrolipoamide acetyltransferase (E2) and lipoamide dehydrogenase (E3).</text>
</comment>